<comment type="subcellular location">
    <subcellularLocation>
        <location evidence="1">Membrane</location>
        <topology evidence="1">Single-pass membrane protein</topology>
    </subcellularLocation>
</comment>
<evidence type="ECO:0000256" key="1">
    <source>
        <dbReference type="ARBA" id="ARBA00004167"/>
    </source>
</evidence>
<reference evidence="9" key="1">
    <citation type="submission" date="2021-01" db="EMBL/GenBank/DDBJ databases">
        <authorList>
            <person name="Corre E."/>
            <person name="Pelletier E."/>
            <person name="Niang G."/>
            <person name="Scheremetjew M."/>
            <person name="Finn R."/>
            <person name="Kale V."/>
            <person name="Holt S."/>
            <person name="Cochrane G."/>
            <person name="Meng A."/>
            <person name="Brown T."/>
            <person name="Cohen L."/>
        </authorList>
    </citation>
    <scope>NUCLEOTIDE SEQUENCE</scope>
    <source>
        <strain evidence="9">CCMP 2712</strain>
    </source>
</reference>
<evidence type="ECO:0000256" key="4">
    <source>
        <dbReference type="ARBA" id="ARBA00022692"/>
    </source>
</evidence>
<accession>A0A7S4NDP5</accession>
<name>A0A7S4NDP5_GUITH</name>
<feature type="transmembrane region" description="Helical" evidence="7">
    <location>
        <begin position="23"/>
        <end position="41"/>
    </location>
</feature>
<gene>
    <name evidence="9" type="ORF">GTHE00462_LOCUS9321</name>
</gene>
<dbReference type="AlphaFoldDB" id="A0A7S4NDP5"/>
<evidence type="ECO:0000313" key="9">
    <source>
        <dbReference type="EMBL" id="CAE2282319.1"/>
    </source>
</evidence>
<dbReference type="PANTHER" id="PTHR31485">
    <property type="entry name" value="PEPTIDYL SERINE ALPHA-GALACTOSYLTRANSFERASE"/>
    <property type="match status" value="1"/>
</dbReference>
<dbReference type="PANTHER" id="PTHR31485:SF7">
    <property type="entry name" value="PEPTIDYL SERINE ALPHA-GALACTOSYLTRANSFERASE"/>
    <property type="match status" value="1"/>
</dbReference>
<evidence type="ECO:0000259" key="8">
    <source>
        <dbReference type="Pfam" id="PF23452"/>
    </source>
</evidence>
<evidence type="ECO:0000256" key="3">
    <source>
        <dbReference type="ARBA" id="ARBA00022679"/>
    </source>
</evidence>
<dbReference type="Pfam" id="PF23452">
    <property type="entry name" value="HPAT"/>
    <property type="match status" value="1"/>
</dbReference>
<keyword evidence="2" id="KW-0328">Glycosyltransferase</keyword>
<evidence type="ECO:0000256" key="7">
    <source>
        <dbReference type="SAM" id="Phobius"/>
    </source>
</evidence>
<keyword evidence="5 7" id="KW-1133">Transmembrane helix</keyword>
<keyword evidence="6 7" id="KW-0472">Membrane</keyword>
<sequence>MLPSMGRPSKKGSKFRGKRSSRLYVRFAVFLLVLASPWAFLHFRHGRPSNSGGGAGDVKGQPSKQALLLQHSNTTWAEKGLTSHRTSEWITRTVRDTLSSIKGFHVNSDDQESEWNAGEISFHVASNNCDSVCQSAGKVCARDWFVFLDRCDIAKKVFPEGTCSFAFYPDMPFYDKTTKEIFVSKDTKLDPPTCDAAPLGGRSAERLCPCVPTSHARAAAEVKAEKNVLEIMKKIITEQNAQERLERSRGVTNGIELDVYGKQVSSSLLNDLQYGRVSFLKSKMGDTCEMTCKASSLKCSSRWFRYLNKCEVLLAAWPQKSNGEYFKNCGNQFYGHDLPGLQEEMQLLLLNNDINGFPTNCGGRGDRTSRICPCSYKYPNTKSTYHTVFNVQSKQYFEWQSRYNVFWHKQVGQPGKITRLLSMGGAWPTDGNPHPVGDHLMKEVPTHIAPQYDYRIDSYVAYNKPLSITHWLQTTEVKEDIIIIIDPDCAYINKMDIQVDEGAPVSTQGYYSFKDENSIEMQIAKHYCKGICKHYDPIAVPVVIHKNDLARLAPLWLTYTEAIRKDREGPNKWPIEWNDNRFTVNRIEWVAEMFGYVLAAAHLDLRHEIMDLQLVPSVHKKLTPGVPFLHFHVRIETADHQTWSKGVDHAGQKFPWPVAEGTDEVTTRLLHALHDAYEALGETKRMKENKWDNYFSEWANPSNEVERRRLLSLHSVSSSLPSNFTIL</sequence>
<evidence type="ECO:0000256" key="6">
    <source>
        <dbReference type="ARBA" id="ARBA00023136"/>
    </source>
</evidence>
<organism evidence="9">
    <name type="scientific">Guillardia theta</name>
    <name type="common">Cryptophyte</name>
    <name type="synonym">Cryptomonas phi</name>
    <dbReference type="NCBI Taxonomy" id="55529"/>
    <lineage>
        <taxon>Eukaryota</taxon>
        <taxon>Cryptophyceae</taxon>
        <taxon>Pyrenomonadales</taxon>
        <taxon>Geminigeraceae</taxon>
        <taxon>Guillardia</taxon>
    </lineage>
</organism>
<evidence type="ECO:0000256" key="5">
    <source>
        <dbReference type="ARBA" id="ARBA00022989"/>
    </source>
</evidence>
<keyword evidence="4 7" id="KW-0812">Transmembrane</keyword>
<dbReference type="InterPro" id="IPR056508">
    <property type="entry name" value="HPAT-like"/>
</dbReference>
<dbReference type="GO" id="GO:0016757">
    <property type="term" value="F:glycosyltransferase activity"/>
    <property type="evidence" value="ECO:0007669"/>
    <property type="project" value="UniProtKB-KW"/>
</dbReference>
<keyword evidence="3" id="KW-0808">Transferase</keyword>
<dbReference type="InterPro" id="IPR044845">
    <property type="entry name" value="HPAT/SRGT1-like"/>
</dbReference>
<feature type="domain" description="Hydroxyproline O-arabinosyltransferase-like" evidence="8">
    <location>
        <begin position="385"/>
        <end position="628"/>
    </location>
</feature>
<protein>
    <recommendedName>
        <fullName evidence="8">Hydroxyproline O-arabinosyltransferase-like domain-containing protein</fullName>
    </recommendedName>
</protein>
<proteinExistence type="predicted"/>
<dbReference type="GO" id="GO:0016020">
    <property type="term" value="C:membrane"/>
    <property type="evidence" value="ECO:0007669"/>
    <property type="project" value="UniProtKB-SubCell"/>
</dbReference>
<dbReference type="EMBL" id="HBKN01011900">
    <property type="protein sequence ID" value="CAE2282319.1"/>
    <property type="molecule type" value="Transcribed_RNA"/>
</dbReference>
<evidence type="ECO:0000256" key="2">
    <source>
        <dbReference type="ARBA" id="ARBA00022676"/>
    </source>
</evidence>